<evidence type="ECO:0000256" key="6">
    <source>
        <dbReference type="ARBA" id="ARBA00017290"/>
    </source>
</evidence>
<dbReference type="GO" id="GO:0005507">
    <property type="term" value="F:copper ion binding"/>
    <property type="evidence" value="ECO:0007669"/>
    <property type="project" value="InterPro"/>
</dbReference>
<dbReference type="InterPro" id="IPR008972">
    <property type="entry name" value="Cupredoxin"/>
</dbReference>
<comment type="cofactor">
    <cofactor evidence="1 12">
        <name>Cu(+)</name>
        <dbReference type="ChEBI" id="CHEBI:49552"/>
    </cofactor>
</comment>
<accession>A0A916RVW1</accession>
<proteinExistence type="inferred from homology"/>
<feature type="domain" description="Plastocyanin-like" evidence="16">
    <location>
        <begin position="82"/>
        <end position="190"/>
    </location>
</feature>
<dbReference type="GO" id="GO:0050421">
    <property type="term" value="F:nitrite reductase (NO-forming) activity"/>
    <property type="evidence" value="ECO:0007669"/>
    <property type="project" value="UniProtKB-EC"/>
</dbReference>
<dbReference type="InterPro" id="IPR045087">
    <property type="entry name" value="Cu-oxidase_fam"/>
</dbReference>
<dbReference type="PROSITE" id="PS51257">
    <property type="entry name" value="PROKAR_LIPOPROTEIN"/>
    <property type="match status" value="1"/>
</dbReference>
<keyword evidence="9" id="KW-0560">Oxidoreductase</keyword>
<keyword evidence="7 12" id="KW-0479">Metal-binding</keyword>
<evidence type="ECO:0000313" key="18">
    <source>
        <dbReference type="Proteomes" id="UP000613512"/>
    </source>
</evidence>
<dbReference type="Proteomes" id="UP000613512">
    <property type="component" value="Unassembled WGS sequence"/>
</dbReference>
<evidence type="ECO:0000259" key="16">
    <source>
        <dbReference type="Pfam" id="PF07732"/>
    </source>
</evidence>
<evidence type="ECO:0000256" key="3">
    <source>
        <dbReference type="ARBA" id="ARBA00010609"/>
    </source>
</evidence>
<evidence type="ECO:0000256" key="13">
    <source>
        <dbReference type="SAM" id="MobiDB-lite"/>
    </source>
</evidence>
<organism evidence="17 18">
    <name type="scientific">Ornithinibacillus halotolerans</name>
    <dbReference type="NCBI Taxonomy" id="1274357"/>
    <lineage>
        <taxon>Bacteria</taxon>
        <taxon>Bacillati</taxon>
        <taxon>Bacillota</taxon>
        <taxon>Bacilli</taxon>
        <taxon>Bacillales</taxon>
        <taxon>Bacillaceae</taxon>
        <taxon>Ornithinibacillus</taxon>
    </lineage>
</organism>
<feature type="domain" description="Plastocyanin-like" evidence="15">
    <location>
        <begin position="237"/>
        <end position="343"/>
    </location>
</feature>
<dbReference type="InterPro" id="IPR001287">
    <property type="entry name" value="NO2-reductase_Cu"/>
</dbReference>
<feature type="signal peptide" evidence="14">
    <location>
        <begin position="1"/>
        <end position="28"/>
    </location>
</feature>
<evidence type="ECO:0000256" key="5">
    <source>
        <dbReference type="ARBA" id="ARBA00011882"/>
    </source>
</evidence>
<feature type="binding site" description="type 1 copper site" evidence="12">
    <location>
        <position position="181"/>
    </location>
    <ligand>
        <name>Cu cation</name>
        <dbReference type="ChEBI" id="CHEBI:23378"/>
        <label>1</label>
    </ligand>
</feature>
<dbReference type="CDD" id="cd04208">
    <property type="entry name" value="CuRO_2_CuNIR"/>
    <property type="match status" value="1"/>
</dbReference>
<reference evidence="17" key="2">
    <citation type="submission" date="2020-09" db="EMBL/GenBank/DDBJ databases">
        <authorList>
            <person name="Sun Q."/>
            <person name="Zhou Y."/>
        </authorList>
    </citation>
    <scope>NUCLEOTIDE SEQUENCE</scope>
    <source>
        <strain evidence="17">CGMCC 1.12408</strain>
    </source>
</reference>
<evidence type="ECO:0000256" key="11">
    <source>
        <dbReference type="ARBA" id="ARBA00049340"/>
    </source>
</evidence>
<name>A0A916RVW1_9BACI</name>
<evidence type="ECO:0000256" key="9">
    <source>
        <dbReference type="ARBA" id="ARBA00023002"/>
    </source>
</evidence>
<keyword evidence="8" id="KW-0677">Repeat</keyword>
<feature type="binding site" description="type 1 copper site" evidence="12">
    <location>
        <position position="168"/>
    </location>
    <ligand>
        <name>Cu cation</name>
        <dbReference type="ChEBI" id="CHEBI:23378"/>
        <label>1</label>
    </ligand>
</feature>
<feature type="chain" id="PRO_5037011746" description="Copper-containing nitrite reductase" evidence="14">
    <location>
        <begin position="29"/>
        <end position="354"/>
    </location>
</feature>
<comment type="caution">
    <text evidence="17">The sequence shown here is derived from an EMBL/GenBank/DDBJ whole genome shotgun (WGS) entry which is preliminary data.</text>
</comment>
<reference evidence="17" key="1">
    <citation type="journal article" date="2014" name="Int. J. Syst. Evol. Microbiol.">
        <title>Complete genome sequence of Corynebacterium casei LMG S-19264T (=DSM 44701T), isolated from a smear-ripened cheese.</title>
        <authorList>
            <consortium name="US DOE Joint Genome Institute (JGI-PGF)"/>
            <person name="Walter F."/>
            <person name="Albersmeier A."/>
            <person name="Kalinowski J."/>
            <person name="Ruckert C."/>
        </authorList>
    </citation>
    <scope>NUCLEOTIDE SEQUENCE</scope>
    <source>
        <strain evidence="17">CGMCC 1.12408</strain>
    </source>
</reference>
<feature type="region of interest" description="Disordered" evidence="13">
    <location>
        <begin position="26"/>
        <end position="48"/>
    </location>
</feature>
<dbReference type="PANTHER" id="PTHR11709:SF394">
    <property type="entry name" value="FI03373P-RELATED"/>
    <property type="match status" value="1"/>
</dbReference>
<dbReference type="Gene3D" id="2.60.40.420">
    <property type="entry name" value="Cupredoxins - blue copper proteins"/>
    <property type="match status" value="2"/>
</dbReference>
<dbReference type="InterPro" id="IPR011706">
    <property type="entry name" value="Cu-oxidase_C"/>
</dbReference>
<protein>
    <recommendedName>
        <fullName evidence="6">Copper-containing nitrite reductase</fullName>
        <ecNumber evidence="5">1.7.2.1</ecNumber>
    </recommendedName>
</protein>
<evidence type="ECO:0000256" key="12">
    <source>
        <dbReference type="PIRSR" id="PIRSR601287-1"/>
    </source>
</evidence>
<evidence type="ECO:0000313" key="17">
    <source>
        <dbReference type="EMBL" id="GGA71807.1"/>
    </source>
</evidence>
<dbReference type="EMBL" id="BMEY01000006">
    <property type="protein sequence ID" value="GGA71807.1"/>
    <property type="molecule type" value="Genomic_DNA"/>
</dbReference>
<evidence type="ECO:0000259" key="15">
    <source>
        <dbReference type="Pfam" id="PF07731"/>
    </source>
</evidence>
<keyword evidence="10 12" id="KW-0186">Copper</keyword>
<comment type="catalytic activity">
    <reaction evidence="11">
        <text>nitric oxide + Fe(III)-[cytochrome c] + H2O = Fe(II)-[cytochrome c] + nitrite + 2 H(+)</text>
        <dbReference type="Rhea" id="RHEA:15233"/>
        <dbReference type="Rhea" id="RHEA-COMP:10350"/>
        <dbReference type="Rhea" id="RHEA-COMP:14399"/>
        <dbReference type="ChEBI" id="CHEBI:15377"/>
        <dbReference type="ChEBI" id="CHEBI:15378"/>
        <dbReference type="ChEBI" id="CHEBI:16301"/>
        <dbReference type="ChEBI" id="CHEBI:16480"/>
        <dbReference type="ChEBI" id="CHEBI:29033"/>
        <dbReference type="ChEBI" id="CHEBI:29034"/>
        <dbReference type="EC" id="1.7.2.1"/>
    </reaction>
</comment>
<evidence type="ECO:0000256" key="14">
    <source>
        <dbReference type="SAM" id="SignalP"/>
    </source>
</evidence>
<evidence type="ECO:0000256" key="8">
    <source>
        <dbReference type="ARBA" id="ARBA00022737"/>
    </source>
</evidence>
<feature type="binding site" description="type 1 copper site" evidence="12">
    <location>
        <position position="133"/>
    </location>
    <ligand>
        <name>Cu cation</name>
        <dbReference type="ChEBI" id="CHEBI:23378"/>
        <label>1</label>
    </ligand>
</feature>
<evidence type="ECO:0000256" key="10">
    <source>
        <dbReference type="ARBA" id="ARBA00023008"/>
    </source>
</evidence>
<keyword evidence="14" id="KW-0732">Signal</keyword>
<keyword evidence="18" id="KW-1185">Reference proteome</keyword>
<comment type="subunit">
    <text evidence="4">Homotrimer.</text>
</comment>
<comment type="similarity">
    <text evidence="3">Belongs to the multicopper oxidase family.</text>
</comment>
<sequence>MEKMKKMIFIGALGLSLLLAGCGNDTDAAEETSNKENSASNEKVETTASMIPGHEDLNQEPVPIKFERVGENEVNIEMTAQITDIEIDKGQIYKAWTFNGEAPGPLIVVKEGDTMNFTLKNMDPAVPHSMDFHAVETSPTKNFIDVMPDESGTFTFTANRPGVFMYHCATGPALSHIANGMHGVVIVQPKDGYPTDDIVDKEFVLIQNEWYDYNSMEDFTDGEPNQVVFSAKALNEGDRNTNGDTFSLKDEPLQAKVGDRVRIYVNNVGPNEVSSFHVVGAQLDVTYLDGNPENVLKGMQTIQLPASGGAVVEFEVFEEGDYTIVTHQFEHVEKGAAAILRVTADDDNTTASIE</sequence>
<dbReference type="SUPFAM" id="SSF49503">
    <property type="entry name" value="Cupredoxins"/>
    <property type="match status" value="2"/>
</dbReference>
<feature type="binding site" description="type 1 copper site" evidence="12">
    <location>
        <position position="327"/>
    </location>
    <ligand>
        <name>Cu cation</name>
        <dbReference type="ChEBI" id="CHEBI:23378"/>
        <label>1</label>
    </ligand>
</feature>
<feature type="compositionally biased region" description="Polar residues" evidence="13">
    <location>
        <begin position="35"/>
        <end position="48"/>
    </location>
</feature>
<dbReference type="Pfam" id="PF07732">
    <property type="entry name" value="Cu-oxidase_3"/>
    <property type="match status" value="1"/>
</dbReference>
<dbReference type="AlphaFoldDB" id="A0A916RVW1"/>
<evidence type="ECO:0000256" key="7">
    <source>
        <dbReference type="ARBA" id="ARBA00022723"/>
    </source>
</evidence>
<dbReference type="Pfam" id="PF07731">
    <property type="entry name" value="Cu-oxidase_2"/>
    <property type="match status" value="1"/>
</dbReference>
<comment type="cofactor">
    <cofactor evidence="2 12">
        <name>Cu(2+)</name>
        <dbReference type="ChEBI" id="CHEBI:29036"/>
    </cofactor>
</comment>
<dbReference type="RefSeq" id="WP_188384011.1">
    <property type="nucleotide sequence ID" value="NZ_BMEY01000006.1"/>
</dbReference>
<dbReference type="EC" id="1.7.2.1" evidence="5"/>
<evidence type="ECO:0000256" key="1">
    <source>
        <dbReference type="ARBA" id="ARBA00001960"/>
    </source>
</evidence>
<feature type="binding site" description="type 1 copper site" evidence="12">
    <location>
        <position position="167"/>
    </location>
    <ligand>
        <name>Cu cation</name>
        <dbReference type="ChEBI" id="CHEBI:23378"/>
        <label>1</label>
    </ligand>
</feature>
<evidence type="ECO:0000256" key="2">
    <source>
        <dbReference type="ARBA" id="ARBA00001973"/>
    </source>
</evidence>
<feature type="binding site" description="type 1 copper site" evidence="12">
    <location>
        <position position="176"/>
    </location>
    <ligand>
        <name>Cu cation</name>
        <dbReference type="ChEBI" id="CHEBI:23378"/>
        <label>1</label>
    </ligand>
</feature>
<gene>
    <name evidence="17" type="ORF">GCM10008025_14570</name>
</gene>
<evidence type="ECO:0000256" key="4">
    <source>
        <dbReference type="ARBA" id="ARBA00011233"/>
    </source>
</evidence>
<feature type="binding site" description="type 1 copper site" evidence="12">
    <location>
        <position position="128"/>
    </location>
    <ligand>
        <name>Cu cation</name>
        <dbReference type="ChEBI" id="CHEBI:23378"/>
        <label>1</label>
    </ligand>
</feature>
<dbReference type="PANTHER" id="PTHR11709">
    <property type="entry name" value="MULTI-COPPER OXIDASE"/>
    <property type="match status" value="1"/>
</dbReference>
<dbReference type="PRINTS" id="PR00695">
    <property type="entry name" value="CUNO2RDTASE"/>
</dbReference>
<dbReference type="CDD" id="cd11020">
    <property type="entry name" value="CuRO_1_CuNIR"/>
    <property type="match status" value="1"/>
</dbReference>
<dbReference type="InterPro" id="IPR011707">
    <property type="entry name" value="Cu-oxidase-like_N"/>
</dbReference>